<dbReference type="Proteomes" id="UP001165584">
    <property type="component" value="Unassembled WGS sequence"/>
</dbReference>
<comment type="similarity">
    <text evidence="4">Belongs to the class I-like SAM-binding methyltransferase superfamily. RNA M5U methyltransferase family.</text>
</comment>
<evidence type="ECO:0000256" key="2">
    <source>
        <dbReference type="ARBA" id="ARBA00022679"/>
    </source>
</evidence>
<evidence type="ECO:0000256" key="1">
    <source>
        <dbReference type="ARBA" id="ARBA00022603"/>
    </source>
</evidence>
<keyword evidence="2 4" id="KW-0808">Transferase</keyword>
<dbReference type="Pfam" id="PF05958">
    <property type="entry name" value="tRNA_U5-meth_tr"/>
    <property type="match status" value="1"/>
</dbReference>
<dbReference type="Gene3D" id="3.40.50.150">
    <property type="entry name" value="Vaccinia Virus protein VP39"/>
    <property type="match status" value="2"/>
</dbReference>
<evidence type="ECO:0000256" key="5">
    <source>
        <dbReference type="SAM" id="MobiDB-lite"/>
    </source>
</evidence>
<feature type="binding site" evidence="4">
    <location>
        <position position="370"/>
    </location>
    <ligand>
        <name>S-adenosyl-L-methionine</name>
        <dbReference type="ChEBI" id="CHEBI:59789"/>
    </ligand>
</feature>
<feature type="compositionally biased region" description="Basic and acidic residues" evidence="5">
    <location>
        <begin position="217"/>
        <end position="230"/>
    </location>
</feature>
<dbReference type="InterPro" id="IPR002792">
    <property type="entry name" value="TRAM_dom"/>
</dbReference>
<dbReference type="PANTHER" id="PTHR11061:SF30">
    <property type="entry name" value="TRNA (URACIL(54)-C(5))-METHYLTRANSFERASE"/>
    <property type="match status" value="1"/>
</dbReference>
<dbReference type="PROSITE" id="PS50926">
    <property type="entry name" value="TRAM"/>
    <property type="match status" value="1"/>
</dbReference>
<organism evidence="7 8">
    <name type="scientific">Herbiconiux aconitum</name>
    <dbReference type="NCBI Taxonomy" id="2970913"/>
    <lineage>
        <taxon>Bacteria</taxon>
        <taxon>Bacillati</taxon>
        <taxon>Actinomycetota</taxon>
        <taxon>Actinomycetes</taxon>
        <taxon>Micrococcales</taxon>
        <taxon>Microbacteriaceae</taxon>
        <taxon>Herbiconiux</taxon>
    </lineage>
</organism>
<accession>A0ABT2GKA8</accession>
<keyword evidence="1 4" id="KW-0489">Methyltransferase</keyword>
<feature type="binding site" evidence="4">
    <location>
        <position position="346"/>
    </location>
    <ligand>
        <name>S-adenosyl-L-methionine</name>
        <dbReference type="ChEBI" id="CHEBI:59789"/>
    </ligand>
</feature>
<feature type="domain" description="TRAM" evidence="6">
    <location>
        <begin position="1"/>
        <end position="60"/>
    </location>
</feature>
<evidence type="ECO:0000313" key="8">
    <source>
        <dbReference type="Proteomes" id="UP001165584"/>
    </source>
</evidence>
<dbReference type="InterPro" id="IPR012340">
    <property type="entry name" value="NA-bd_OB-fold"/>
</dbReference>
<dbReference type="GO" id="GO:0032259">
    <property type="term" value="P:methylation"/>
    <property type="evidence" value="ECO:0007669"/>
    <property type="project" value="UniProtKB-KW"/>
</dbReference>
<feature type="binding site" evidence="4">
    <location>
        <position position="314"/>
    </location>
    <ligand>
        <name>S-adenosyl-L-methionine</name>
        <dbReference type="ChEBI" id="CHEBI:59789"/>
    </ligand>
</feature>
<name>A0ABT2GKA8_9MICO</name>
<dbReference type="PANTHER" id="PTHR11061">
    <property type="entry name" value="RNA M5U METHYLTRANSFERASE"/>
    <property type="match status" value="1"/>
</dbReference>
<dbReference type="SUPFAM" id="SSF53335">
    <property type="entry name" value="S-adenosyl-L-methionine-dependent methyltransferases"/>
    <property type="match status" value="1"/>
</dbReference>
<feature type="active site" description="Nucleophile" evidence="4">
    <location>
        <position position="450"/>
    </location>
</feature>
<feature type="binding site" evidence="4">
    <location>
        <position position="423"/>
    </location>
    <ligand>
        <name>S-adenosyl-L-methionine</name>
        <dbReference type="ChEBI" id="CHEBI:59789"/>
    </ligand>
</feature>
<gene>
    <name evidence="7" type="ORF">N1027_00705</name>
</gene>
<keyword evidence="8" id="KW-1185">Reference proteome</keyword>
<dbReference type="Gene3D" id="2.40.50.140">
    <property type="entry name" value="Nucleic acid-binding proteins"/>
    <property type="match status" value="1"/>
</dbReference>
<dbReference type="InterPro" id="IPR029063">
    <property type="entry name" value="SAM-dependent_MTases_sf"/>
</dbReference>
<dbReference type="GO" id="GO:0008168">
    <property type="term" value="F:methyltransferase activity"/>
    <property type="evidence" value="ECO:0007669"/>
    <property type="project" value="UniProtKB-KW"/>
</dbReference>
<dbReference type="InterPro" id="IPR010280">
    <property type="entry name" value="U5_MeTrfase_fam"/>
</dbReference>
<protein>
    <submittedName>
        <fullName evidence="7">Class I SAM-dependent RNA methyltransferase</fullName>
    </submittedName>
</protein>
<reference evidence="7" key="1">
    <citation type="submission" date="2022-08" db="EMBL/GenBank/DDBJ databases">
        <authorList>
            <person name="Deng Y."/>
            <person name="Han X.-F."/>
            <person name="Zhang Y.-Q."/>
        </authorList>
    </citation>
    <scope>NUCLEOTIDE SEQUENCE</scope>
    <source>
        <strain evidence="7">CPCC 205763</strain>
    </source>
</reference>
<keyword evidence="3 4" id="KW-0949">S-adenosyl-L-methionine</keyword>
<feature type="region of interest" description="Disordered" evidence="5">
    <location>
        <begin position="215"/>
        <end position="292"/>
    </location>
</feature>
<evidence type="ECO:0000259" key="6">
    <source>
        <dbReference type="PROSITE" id="PS50926"/>
    </source>
</evidence>
<sequence length="493" mass="52236">MEDQNELVELNIDNVAHGGVMVARLDGRVVFVSDAIPGERVLARIADDSKASFWRADTVEVLTPSPDRRPHVWAAASLERAPELRAGGAEFGHIALERQRSLKSEVLTDALRRFGGTDRVVEVEPIGADAAVDKAERVPGSHWRTRVRLHVGPGGRIGPYAARSHTVIEVDDLPLATEAIEAEAREIASALSLGSGGAAAVEFVETADGELRVSLVSDDRSKTGGRDGGRGTRRGAAGRGAAGRDRRGGRTKGAQAGEAGGARAGASSTWADDGVDGSASAPRTGVGQAADAPATIVERVGDREFRLAENGFWQVHRDAARTLSRAVQEQTRADLFDPRAANHDLYGGVGLLAAAIGDRFGPATRITSVESDATATDHASENLAEWIGARAVTGRVDRYLADLERLASADDRRRLEAATMVIDPPRSGAGKEVVGSLVRLGVAQVVYVACDPVAFARDVALFREGGYELDTVRAYDLFPHTHHVETIGVLVKA</sequence>
<dbReference type="Gene3D" id="2.40.50.1070">
    <property type="match status" value="1"/>
</dbReference>
<dbReference type="PROSITE" id="PS51687">
    <property type="entry name" value="SAM_MT_RNA_M5U"/>
    <property type="match status" value="1"/>
</dbReference>
<dbReference type="EMBL" id="JANLCM010000001">
    <property type="protein sequence ID" value="MCS5716652.1"/>
    <property type="molecule type" value="Genomic_DNA"/>
</dbReference>
<dbReference type="SUPFAM" id="SSF50249">
    <property type="entry name" value="Nucleic acid-binding proteins"/>
    <property type="match status" value="1"/>
</dbReference>
<evidence type="ECO:0000256" key="3">
    <source>
        <dbReference type="ARBA" id="ARBA00022691"/>
    </source>
</evidence>
<proteinExistence type="inferred from homology"/>
<evidence type="ECO:0000313" key="7">
    <source>
        <dbReference type="EMBL" id="MCS5716652.1"/>
    </source>
</evidence>
<comment type="caution">
    <text evidence="7">The sequence shown here is derived from an EMBL/GenBank/DDBJ whole genome shotgun (WGS) entry which is preliminary data.</text>
</comment>
<dbReference type="RefSeq" id="WP_259503948.1">
    <property type="nucleotide sequence ID" value="NZ_JANLCM010000001.1"/>
</dbReference>
<evidence type="ECO:0000256" key="4">
    <source>
        <dbReference type="PROSITE-ProRule" id="PRU01024"/>
    </source>
</evidence>